<evidence type="ECO:0000313" key="3">
    <source>
        <dbReference type="Proteomes" id="UP000011096"/>
    </source>
</evidence>
<reference evidence="2 3" key="2">
    <citation type="submission" date="2020-04" db="EMBL/GenBank/DDBJ databases">
        <title>Genome sequencing and assembly of multiple isolates from the Colletotrichum gloeosporioides species complex.</title>
        <authorList>
            <person name="Gan P."/>
            <person name="Shirasu K."/>
        </authorList>
    </citation>
    <scope>NUCLEOTIDE SEQUENCE [LARGE SCALE GENOMIC DNA]</scope>
    <source>
        <strain evidence="2 3">Nara gc5</strain>
    </source>
</reference>
<protein>
    <submittedName>
        <fullName evidence="2">Heterokaryon incompatibility protein 6, OR allele</fullName>
    </submittedName>
</protein>
<dbReference type="RefSeq" id="XP_031881284.1">
    <property type="nucleotide sequence ID" value="XM_032021836.1"/>
</dbReference>
<accession>A0A7J6IYK0</accession>
<comment type="caution">
    <text evidence="2">The sequence shown here is derived from an EMBL/GenBank/DDBJ whole genome shotgun (WGS) entry which is preliminary data.</text>
</comment>
<sequence length="639" mass="72467">MAEAMGTLLCYEPLPPGKWTRILILEPGTFEDPIKCSLRSVAFYDTEPYEAISYVWGNLDEVQTITCHGVSVAVTTNLFQALRQVRHPTKQRQLWVDALCMNQHDKFEKSSQVNIMGEIYSQAQQVLICFGDDDQNGRAAEEAFSVIRDFNLVAAKHMRHFEISPHTIKRWAPPDGSYGPVTRARLQSAVDMLNRPWFERVWVLQEVGLARRALLAYGRSTVDFTEVLDFVAAWVRNNQITRGLVFKAGHIISLFRFVWATFTEDVERSWYSSSHILKRIARLQKDGGVLELEDVLFRARGGQRATDKRDLVFAFLGHPRARSGDGELLIEADYTRTLPELKFCLFSQMSSRSLRFLGLIWHRFPKDLIEGPSWCPRLNSRRHWTINNRYDASWGAEQTSRGSGVQGSSLQVYAYILDSIHLCGEICGTVIGRERTEEDDNSAEDVKISVDLARSLLSQEPSIIQEYWGILEKTEVDVGLTYPDKALAFACTLLHAVQTESKLPRSGAIARSFEEHCRAKCPLIYDYLNRKSWLRTWNSAADPRTVSFVERAVRCCNGDRFFTTKGGFCGTGTPLIQPGDLICVVPTVQPPLIIRPVVGDQKKYHILGSCYIHGMMYGETFQATGAEKKVLKQTLVEFV</sequence>
<dbReference type="EMBL" id="ANPB02000005">
    <property type="protein sequence ID" value="KAF4482383.1"/>
    <property type="molecule type" value="Genomic_DNA"/>
</dbReference>
<dbReference type="InParanoid" id="A0A7J6IYK0"/>
<feature type="domain" description="Heterokaryon incompatibility" evidence="1">
    <location>
        <begin position="49"/>
        <end position="206"/>
    </location>
</feature>
<name>A0A7J6IYK0_COLFN</name>
<keyword evidence="3" id="KW-1185">Reference proteome</keyword>
<dbReference type="Pfam" id="PF06985">
    <property type="entry name" value="HET"/>
    <property type="match status" value="1"/>
</dbReference>
<dbReference type="InterPro" id="IPR010730">
    <property type="entry name" value="HET"/>
</dbReference>
<dbReference type="InterPro" id="IPR052895">
    <property type="entry name" value="HetReg/Transcr_Mod"/>
</dbReference>
<dbReference type="Proteomes" id="UP000011096">
    <property type="component" value="Unassembled WGS sequence"/>
</dbReference>
<gene>
    <name evidence="2" type="ORF">CGGC5_v009727</name>
</gene>
<proteinExistence type="predicted"/>
<dbReference type="AlphaFoldDB" id="A0A7J6IYK0"/>
<dbReference type="GeneID" id="43606035"/>
<evidence type="ECO:0000259" key="1">
    <source>
        <dbReference type="Pfam" id="PF06985"/>
    </source>
</evidence>
<dbReference type="PANTHER" id="PTHR24148">
    <property type="entry name" value="ANKYRIN REPEAT DOMAIN-CONTAINING PROTEIN 39 HOMOLOG-RELATED"/>
    <property type="match status" value="1"/>
</dbReference>
<dbReference type="Pfam" id="PF26639">
    <property type="entry name" value="Het-6_barrel"/>
    <property type="match status" value="1"/>
</dbReference>
<reference evidence="2 3" key="1">
    <citation type="submission" date="2012-08" db="EMBL/GenBank/DDBJ databases">
        <authorList>
            <person name="Gan P.H.P."/>
            <person name="Ikeda K."/>
            <person name="Irieda H."/>
            <person name="Narusaka M."/>
            <person name="O'Connell R.J."/>
            <person name="Narusaka Y."/>
            <person name="Takano Y."/>
            <person name="Kubo Y."/>
            <person name="Shirasu K."/>
        </authorList>
    </citation>
    <scope>NUCLEOTIDE SEQUENCE [LARGE SCALE GENOMIC DNA]</scope>
    <source>
        <strain evidence="2 3">Nara gc5</strain>
    </source>
</reference>
<organism evidence="2 3">
    <name type="scientific">Colletotrichum fructicola (strain Nara gc5)</name>
    <name type="common">Anthracnose fungus</name>
    <name type="synonym">Colletotrichum gloeosporioides (strain Nara gc5)</name>
    <dbReference type="NCBI Taxonomy" id="1213859"/>
    <lineage>
        <taxon>Eukaryota</taxon>
        <taxon>Fungi</taxon>
        <taxon>Dikarya</taxon>
        <taxon>Ascomycota</taxon>
        <taxon>Pezizomycotina</taxon>
        <taxon>Sordariomycetes</taxon>
        <taxon>Hypocreomycetidae</taxon>
        <taxon>Glomerellales</taxon>
        <taxon>Glomerellaceae</taxon>
        <taxon>Colletotrichum</taxon>
        <taxon>Colletotrichum gloeosporioides species complex</taxon>
    </lineage>
</organism>
<dbReference type="OrthoDB" id="2504919at2759"/>
<dbReference type="PANTHER" id="PTHR24148:SF73">
    <property type="entry name" value="HET DOMAIN PROTEIN (AFU_ORTHOLOGUE AFUA_8G01020)"/>
    <property type="match status" value="1"/>
</dbReference>
<evidence type="ECO:0000313" key="2">
    <source>
        <dbReference type="EMBL" id="KAF4482383.1"/>
    </source>
</evidence>